<evidence type="ECO:0000313" key="9">
    <source>
        <dbReference type="EMBL" id="SEJ30573.1"/>
    </source>
</evidence>
<feature type="domain" description="Membrane transport protein MMPL" evidence="8">
    <location>
        <begin position="667"/>
        <end position="864"/>
    </location>
</feature>
<keyword evidence="5 7" id="KW-0472">Membrane</keyword>
<feature type="transmembrane region" description="Helical" evidence="7">
    <location>
        <begin position="721"/>
        <end position="737"/>
    </location>
</feature>
<feature type="transmembrane region" description="Helical" evidence="7">
    <location>
        <begin position="21"/>
        <end position="39"/>
    </location>
</feature>
<evidence type="ECO:0000256" key="6">
    <source>
        <dbReference type="SAM" id="MobiDB-lite"/>
    </source>
</evidence>
<evidence type="ECO:0000256" key="7">
    <source>
        <dbReference type="SAM" id="Phobius"/>
    </source>
</evidence>
<feature type="transmembrane region" description="Helical" evidence="7">
    <location>
        <begin position="838"/>
        <end position="861"/>
    </location>
</feature>
<dbReference type="Proteomes" id="UP000199250">
    <property type="component" value="Unassembled WGS sequence"/>
</dbReference>
<evidence type="ECO:0000256" key="1">
    <source>
        <dbReference type="ARBA" id="ARBA00004651"/>
    </source>
</evidence>
<protein>
    <recommendedName>
        <fullName evidence="8">Membrane transport protein MMPL domain-containing protein</fullName>
    </recommendedName>
</protein>
<sequence>MIRTAQRCLVYLVDQSGRHPFIVLPLAILLAVVCLMGAATRLSVDTNSDHLFDSSLQWRQQSMEFAGQFPQFSDTLVAVVRAPTPEEARETAVALAAGLENDKRNIRSVSTPGISPFFDRNGLLLLPQDQLSDVLDTMTQAGQLLEPLVTDPSARGFMKGLNMMVEGVRYGMADLISAYDGALNTIVQVLDNTLDGKVSPLSWQTLLTPQLSGNKGGLELVLIHPVLDYDALEPGQAATQAMLQVASELPAVKAGRAQVNYTGSVPLSDDEFHSLTDRAAPIAIGGAVLVVFWLVLALRSWQLIVPVVLTLVIGLIYTLGFAAFAVGSLNLVSVAFAVLFVGLAVDFGIQFGVRLSAQQRSDCDFAEVLHWTGLRVGGQIGLAALATSCGFLAFSPTRFSGMAELGIIAGVGMLLALVCTLTILPALLSLMARRVTSHRDAALPGGVMADAWLARHHRPVLISFVILALAGLWSAINLPFDANPLHTKDANSESMRTLNSLMDDPNTNPFTLNVLVADLAEARSLSARLGALPEVAQVVSAADFVPDDQDDKLEEVSQTLDLMYSLLRPHTETPTPTAEDLRRAARKTSQEIAGVAGNLSPDAPLLHIGTALGRLAEAPDDILLKASQALSQFLPRTFEQLRDSLSAQRITLQNLPDHLKRDWFTSDGRVRIQITPGAAAQDTEGLRQFVQAVQDVAPQAVGPALDTVKSADTILQAFEQAAVYAMLAIAVVLMAVLRRGLDTGLVMITLLISALLTALLAHLLGISINFANIIALPLLLGVGVSFNVYFVMNWRSGIRQFLDSPTARAVLFSALTTGTAFGSLAIARHPGTASMGLLLLLSLFAVLLATFVFLPALLYMLSRPSQTIGVSNREPYEEEQIREIEAPAPATPRARGAPVDAR</sequence>
<dbReference type="GO" id="GO:0005886">
    <property type="term" value="C:plasma membrane"/>
    <property type="evidence" value="ECO:0007669"/>
    <property type="project" value="UniProtKB-SubCell"/>
</dbReference>
<dbReference type="InterPro" id="IPR050545">
    <property type="entry name" value="Mycobact_MmpL"/>
</dbReference>
<dbReference type="NCBIfam" id="TIGR03480">
    <property type="entry name" value="HpnN"/>
    <property type="match status" value="1"/>
</dbReference>
<feature type="transmembrane region" description="Helical" evidence="7">
    <location>
        <begin position="374"/>
        <end position="394"/>
    </location>
</feature>
<name>A0A1H6XNC4_9GAMM</name>
<feature type="transmembrane region" description="Helical" evidence="7">
    <location>
        <begin position="770"/>
        <end position="794"/>
    </location>
</feature>
<proteinExistence type="predicted"/>
<dbReference type="Pfam" id="PF03176">
    <property type="entry name" value="MMPL"/>
    <property type="match status" value="2"/>
</dbReference>
<keyword evidence="3 7" id="KW-0812">Transmembrane</keyword>
<evidence type="ECO:0000259" key="8">
    <source>
        <dbReference type="Pfam" id="PF03176"/>
    </source>
</evidence>
<evidence type="ECO:0000256" key="2">
    <source>
        <dbReference type="ARBA" id="ARBA00022475"/>
    </source>
</evidence>
<dbReference type="PANTHER" id="PTHR33406">
    <property type="entry name" value="MEMBRANE PROTEIN MJ1562-RELATED"/>
    <property type="match status" value="1"/>
</dbReference>
<feature type="transmembrane region" description="Helical" evidence="7">
    <location>
        <begin position="806"/>
        <end position="826"/>
    </location>
</feature>
<reference evidence="9 10" key="1">
    <citation type="submission" date="2016-10" db="EMBL/GenBank/DDBJ databases">
        <authorList>
            <person name="de Groot N.N."/>
        </authorList>
    </citation>
    <scope>NUCLEOTIDE SEQUENCE [LARGE SCALE GENOMIC DNA]</scope>
    <source>
        <strain evidence="9 10">DSM 373</strain>
    </source>
</reference>
<comment type="subcellular location">
    <subcellularLocation>
        <location evidence="1">Cell membrane</location>
        <topology evidence="1">Multi-pass membrane protein</topology>
    </subcellularLocation>
</comment>
<feature type="transmembrane region" description="Helical" evidence="7">
    <location>
        <begin position="744"/>
        <end position="764"/>
    </location>
</feature>
<gene>
    <name evidence="9" type="ORF">SAMN04244572_03483</name>
</gene>
<feature type="compositionally biased region" description="Low complexity" evidence="6">
    <location>
        <begin position="886"/>
        <end position="902"/>
    </location>
</feature>
<accession>A0A1H6XNC4</accession>
<dbReference type="EMBL" id="FNYQ01000074">
    <property type="protein sequence ID" value="SEJ30573.1"/>
    <property type="molecule type" value="Genomic_DNA"/>
</dbReference>
<organism evidence="9 10">
    <name type="scientific">Azotobacter beijerinckii</name>
    <dbReference type="NCBI Taxonomy" id="170623"/>
    <lineage>
        <taxon>Bacteria</taxon>
        <taxon>Pseudomonadati</taxon>
        <taxon>Pseudomonadota</taxon>
        <taxon>Gammaproteobacteria</taxon>
        <taxon>Pseudomonadales</taxon>
        <taxon>Pseudomonadaceae</taxon>
        <taxon>Azotobacter</taxon>
    </lineage>
</organism>
<dbReference type="SUPFAM" id="SSF82866">
    <property type="entry name" value="Multidrug efflux transporter AcrB transmembrane domain"/>
    <property type="match status" value="2"/>
</dbReference>
<dbReference type="OrthoDB" id="7067407at2"/>
<dbReference type="Gene3D" id="1.20.1640.10">
    <property type="entry name" value="Multidrug efflux transporter AcrB transmembrane domain"/>
    <property type="match status" value="2"/>
</dbReference>
<dbReference type="InterPro" id="IPR017841">
    <property type="entry name" value="Hopanoid_biosynth_HpnN"/>
</dbReference>
<feature type="transmembrane region" description="Helical" evidence="7">
    <location>
        <begin position="460"/>
        <end position="480"/>
    </location>
</feature>
<feature type="domain" description="Membrane transport protein MMPL" evidence="8">
    <location>
        <begin position="236"/>
        <end position="438"/>
    </location>
</feature>
<feature type="transmembrane region" description="Helical" evidence="7">
    <location>
        <begin position="303"/>
        <end position="325"/>
    </location>
</feature>
<evidence type="ECO:0000256" key="3">
    <source>
        <dbReference type="ARBA" id="ARBA00022692"/>
    </source>
</evidence>
<dbReference type="RefSeq" id="WP_090733983.1">
    <property type="nucleotide sequence ID" value="NZ_FNYQ01000074.1"/>
</dbReference>
<dbReference type="AlphaFoldDB" id="A0A1H6XNC4"/>
<dbReference type="InterPro" id="IPR004869">
    <property type="entry name" value="MMPL_dom"/>
</dbReference>
<keyword evidence="4 7" id="KW-1133">Transmembrane helix</keyword>
<feature type="transmembrane region" description="Helical" evidence="7">
    <location>
        <begin position="331"/>
        <end position="353"/>
    </location>
</feature>
<evidence type="ECO:0000256" key="5">
    <source>
        <dbReference type="ARBA" id="ARBA00023136"/>
    </source>
</evidence>
<feature type="transmembrane region" description="Helical" evidence="7">
    <location>
        <begin position="406"/>
        <end position="430"/>
    </location>
</feature>
<feature type="region of interest" description="Disordered" evidence="6">
    <location>
        <begin position="879"/>
        <end position="902"/>
    </location>
</feature>
<evidence type="ECO:0000256" key="4">
    <source>
        <dbReference type="ARBA" id="ARBA00022989"/>
    </source>
</evidence>
<keyword evidence="2" id="KW-1003">Cell membrane</keyword>
<feature type="transmembrane region" description="Helical" evidence="7">
    <location>
        <begin position="279"/>
        <end position="296"/>
    </location>
</feature>
<evidence type="ECO:0000313" key="10">
    <source>
        <dbReference type="Proteomes" id="UP000199250"/>
    </source>
</evidence>
<dbReference type="PANTHER" id="PTHR33406:SF13">
    <property type="entry name" value="MEMBRANE PROTEIN YDFJ"/>
    <property type="match status" value="1"/>
</dbReference>